<dbReference type="SUPFAM" id="SSF56300">
    <property type="entry name" value="Metallo-dependent phosphatases"/>
    <property type="match status" value="1"/>
</dbReference>
<proteinExistence type="predicted"/>
<name>A0A6C0BDH9_9ZZZZ</name>
<feature type="domain" description="Calcineurin-like phosphoesterase" evidence="2">
    <location>
        <begin position="115"/>
        <end position="380"/>
    </location>
</feature>
<sequence length="537" mass="59599">MDAFLRGFLEPDAGIKKPAAPPAPAPPAPVNKDPFANLVANLGVKNSPLPTLQVKDSWDSAKASEFLITSADMRDLTGNVEFGVYAMSNLIKNKITPLSELVDRNFIVDASKYPTVYITSDIHSDVRKFIQMLQGAGLLDLGSLNDIYKLDTIYNPALFDQIEWTGGAGTLLVIVGDLVDGKRINKTHINDPKGSFEFLLHTLLYNLKIKALNAGSDVRFTIGNHDFDTIIGDKQGSLYTSYVTDEAKIFFNKNYNTRRNALLPFYKISPFYLLSIELGGIRQVLCVHGGLHSITENYSGKLDVIDYTEIIRNLQEEVSGTFTPGGAENFFPDKATTLFPNPQLREQPGPLWSRSYAQSISDKHCAEIAKTGYKLVVVGHCPTNSGFSRTEAVMSGDKVAYAECEHSSYAPVGDGCVILDCIHSNRKPKLAFVDVALSYGFRSQGQIDEMGSRSRYPDSNELRTVEILKLTNVNTSDFTIERKKVVVDVASLTPTMAGGRSRSKRTQRRSNKNASRKRRVRGTLRSLRKRSHSRQRR</sequence>
<dbReference type="Pfam" id="PF00149">
    <property type="entry name" value="Metallophos"/>
    <property type="match status" value="1"/>
</dbReference>
<reference evidence="3" key="1">
    <citation type="journal article" date="2020" name="Nature">
        <title>Giant virus diversity and host interactions through global metagenomics.</title>
        <authorList>
            <person name="Schulz F."/>
            <person name="Roux S."/>
            <person name="Paez-Espino D."/>
            <person name="Jungbluth S."/>
            <person name="Walsh D.A."/>
            <person name="Denef V.J."/>
            <person name="McMahon K.D."/>
            <person name="Konstantinidis K.T."/>
            <person name="Eloe-Fadrosh E.A."/>
            <person name="Kyrpides N.C."/>
            <person name="Woyke T."/>
        </authorList>
    </citation>
    <scope>NUCLEOTIDE SEQUENCE</scope>
    <source>
        <strain evidence="3">GVMAG-M-3300010158-60</strain>
    </source>
</reference>
<dbReference type="EMBL" id="MN739110">
    <property type="protein sequence ID" value="QHS89453.1"/>
    <property type="molecule type" value="Genomic_DNA"/>
</dbReference>
<protein>
    <recommendedName>
        <fullName evidence="2">Calcineurin-like phosphoesterase domain-containing protein</fullName>
    </recommendedName>
</protein>
<evidence type="ECO:0000259" key="2">
    <source>
        <dbReference type="Pfam" id="PF00149"/>
    </source>
</evidence>
<evidence type="ECO:0000313" key="3">
    <source>
        <dbReference type="EMBL" id="QHS89453.1"/>
    </source>
</evidence>
<feature type="compositionally biased region" description="Basic residues" evidence="1">
    <location>
        <begin position="501"/>
        <end position="537"/>
    </location>
</feature>
<dbReference type="GO" id="GO:0016787">
    <property type="term" value="F:hydrolase activity"/>
    <property type="evidence" value="ECO:0007669"/>
    <property type="project" value="InterPro"/>
</dbReference>
<accession>A0A6C0BDH9</accession>
<evidence type="ECO:0000256" key="1">
    <source>
        <dbReference type="SAM" id="MobiDB-lite"/>
    </source>
</evidence>
<dbReference type="Gene3D" id="3.60.21.10">
    <property type="match status" value="1"/>
</dbReference>
<dbReference type="PANTHER" id="PTHR46546">
    <property type="entry name" value="SHEWANELLA-LIKE PROTEIN PHOSPHATASE 1"/>
    <property type="match status" value="1"/>
</dbReference>
<dbReference type="PANTHER" id="PTHR46546:SF4">
    <property type="entry name" value="SHEWANELLA-LIKE PROTEIN PHOSPHATASE 1"/>
    <property type="match status" value="1"/>
</dbReference>
<dbReference type="AlphaFoldDB" id="A0A6C0BDH9"/>
<feature type="region of interest" description="Disordered" evidence="1">
    <location>
        <begin position="495"/>
        <end position="537"/>
    </location>
</feature>
<dbReference type="InterPro" id="IPR029052">
    <property type="entry name" value="Metallo-depent_PP-like"/>
</dbReference>
<dbReference type="InterPro" id="IPR004843">
    <property type="entry name" value="Calcineurin-like_PHP"/>
</dbReference>
<organism evidence="3">
    <name type="scientific">viral metagenome</name>
    <dbReference type="NCBI Taxonomy" id="1070528"/>
    <lineage>
        <taxon>unclassified sequences</taxon>
        <taxon>metagenomes</taxon>
        <taxon>organismal metagenomes</taxon>
    </lineage>
</organism>